<accession>A0A2I0B7M1</accession>
<keyword evidence="3" id="KW-1185">Reference proteome</keyword>
<evidence type="ECO:0000313" key="2">
    <source>
        <dbReference type="EMBL" id="PKA63780.1"/>
    </source>
</evidence>
<organism evidence="2 3">
    <name type="scientific">Apostasia shenzhenica</name>
    <dbReference type="NCBI Taxonomy" id="1088818"/>
    <lineage>
        <taxon>Eukaryota</taxon>
        <taxon>Viridiplantae</taxon>
        <taxon>Streptophyta</taxon>
        <taxon>Embryophyta</taxon>
        <taxon>Tracheophyta</taxon>
        <taxon>Spermatophyta</taxon>
        <taxon>Magnoliopsida</taxon>
        <taxon>Liliopsida</taxon>
        <taxon>Asparagales</taxon>
        <taxon>Orchidaceae</taxon>
        <taxon>Apostasioideae</taxon>
        <taxon>Apostasia</taxon>
    </lineage>
</organism>
<feature type="region of interest" description="Disordered" evidence="1">
    <location>
        <begin position="1"/>
        <end position="46"/>
    </location>
</feature>
<sequence length="173" mass="19209">MQFRPSLFPEKRPTPQPSLGPRRSPLVGALADESPPSRRTPPGSCRPLRPTAIFAFLSCPRRPFVLQRVRRRHPHPLSADLRLSPATPQSLRAASSLQPCRARDHLLPSSPARRFLLHRTPPPLNFFFDHDSSRPPVQSTSFDAAATCEIRRQHCSSISPASQDPGSGCYAVH</sequence>
<evidence type="ECO:0000313" key="3">
    <source>
        <dbReference type="Proteomes" id="UP000236161"/>
    </source>
</evidence>
<dbReference type="AlphaFoldDB" id="A0A2I0B7M1"/>
<reference evidence="2 3" key="1">
    <citation type="journal article" date="2017" name="Nature">
        <title>The Apostasia genome and the evolution of orchids.</title>
        <authorList>
            <person name="Zhang G.Q."/>
            <person name="Liu K.W."/>
            <person name="Li Z."/>
            <person name="Lohaus R."/>
            <person name="Hsiao Y.Y."/>
            <person name="Niu S.C."/>
            <person name="Wang J.Y."/>
            <person name="Lin Y.C."/>
            <person name="Xu Q."/>
            <person name="Chen L.J."/>
            <person name="Yoshida K."/>
            <person name="Fujiwara S."/>
            <person name="Wang Z.W."/>
            <person name="Zhang Y.Q."/>
            <person name="Mitsuda N."/>
            <person name="Wang M."/>
            <person name="Liu G.H."/>
            <person name="Pecoraro L."/>
            <person name="Huang H.X."/>
            <person name="Xiao X.J."/>
            <person name="Lin M."/>
            <person name="Wu X.Y."/>
            <person name="Wu W.L."/>
            <person name="Chen Y.Y."/>
            <person name="Chang S.B."/>
            <person name="Sakamoto S."/>
            <person name="Ohme-Takagi M."/>
            <person name="Yagi M."/>
            <person name="Zeng S.J."/>
            <person name="Shen C.Y."/>
            <person name="Yeh C.M."/>
            <person name="Luo Y.B."/>
            <person name="Tsai W.C."/>
            <person name="Van de Peer Y."/>
            <person name="Liu Z.J."/>
        </authorList>
    </citation>
    <scope>NUCLEOTIDE SEQUENCE [LARGE SCALE GENOMIC DNA]</scope>
    <source>
        <strain evidence="3">cv. Shenzhen</strain>
        <tissue evidence="2">Stem</tissue>
    </source>
</reference>
<proteinExistence type="predicted"/>
<name>A0A2I0B7M1_9ASPA</name>
<gene>
    <name evidence="2" type="ORF">AXF42_Ash017064</name>
</gene>
<dbReference type="EMBL" id="KZ451907">
    <property type="protein sequence ID" value="PKA63780.1"/>
    <property type="molecule type" value="Genomic_DNA"/>
</dbReference>
<evidence type="ECO:0000256" key="1">
    <source>
        <dbReference type="SAM" id="MobiDB-lite"/>
    </source>
</evidence>
<protein>
    <submittedName>
        <fullName evidence="2">Uncharacterized protein</fullName>
    </submittedName>
</protein>
<dbReference type="Proteomes" id="UP000236161">
    <property type="component" value="Unassembled WGS sequence"/>
</dbReference>